<dbReference type="GO" id="GO:0016491">
    <property type="term" value="F:oxidoreductase activity"/>
    <property type="evidence" value="ECO:0007669"/>
    <property type="project" value="UniProtKB-KW"/>
</dbReference>
<dbReference type="Gene3D" id="3.40.50.720">
    <property type="entry name" value="NAD(P)-binding Rossmann-like Domain"/>
    <property type="match status" value="1"/>
</dbReference>
<dbReference type="CDD" id="cd05259">
    <property type="entry name" value="PCBER_SDR_a"/>
    <property type="match status" value="1"/>
</dbReference>
<keyword evidence="2" id="KW-0560">Oxidoreductase</keyword>
<dbReference type="Proteomes" id="UP000663828">
    <property type="component" value="Unassembled WGS sequence"/>
</dbReference>
<organism evidence="4 5">
    <name type="scientific">Adineta ricciae</name>
    <name type="common">Rotifer</name>
    <dbReference type="NCBI Taxonomy" id="249248"/>
    <lineage>
        <taxon>Eukaryota</taxon>
        <taxon>Metazoa</taxon>
        <taxon>Spiralia</taxon>
        <taxon>Gnathifera</taxon>
        <taxon>Rotifera</taxon>
        <taxon>Eurotatoria</taxon>
        <taxon>Bdelloidea</taxon>
        <taxon>Adinetida</taxon>
        <taxon>Adinetidae</taxon>
        <taxon>Adineta</taxon>
    </lineage>
</organism>
<keyword evidence="5" id="KW-1185">Reference proteome</keyword>
<evidence type="ECO:0000313" key="4">
    <source>
        <dbReference type="EMBL" id="CAF1591954.1"/>
    </source>
</evidence>
<feature type="domain" description="NmrA-like" evidence="3">
    <location>
        <begin position="6"/>
        <end position="297"/>
    </location>
</feature>
<dbReference type="InterPro" id="IPR008030">
    <property type="entry name" value="NmrA-like"/>
</dbReference>
<dbReference type="AlphaFoldDB" id="A0A816A2S4"/>
<dbReference type="InterPro" id="IPR045312">
    <property type="entry name" value="PCBER-like"/>
</dbReference>
<proteinExistence type="predicted"/>
<dbReference type="EMBL" id="CAJNOR010006317">
    <property type="protein sequence ID" value="CAF1591954.1"/>
    <property type="molecule type" value="Genomic_DNA"/>
</dbReference>
<dbReference type="InterPro" id="IPR051609">
    <property type="entry name" value="NmrA/Isoflavone_reductase-like"/>
</dbReference>
<dbReference type="SUPFAM" id="SSF51735">
    <property type="entry name" value="NAD(P)-binding Rossmann-fold domains"/>
    <property type="match status" value="1"/>
</dbReference>
<name>A0A816A2S4_ADIRI</name>
<protein>
    <recommendedName>
        <fullName evidence="3">NmrA-like domain-containing protein</fullName>
    </recommendedName>
</protein>
<sequence>MAVEGKRIIVVAGGTGGIGRHIVDGIVNTKKFIVKVFSRQDPSTLSDLTEKGVIVVQVDYSNHELLVKELQGVHTVIVTLISLDESSIYSQINLLNASLEAKVKRFAPSEWAGKHEETSPIELYKFLKLPVREKVKASGIEYTIFVNGIFMDYFASPQRASASLPSLTVGIDFNKCQADLFGTGNEPFCITRADDVGKFVAAALDLDKWDEYTGMIGSRITWNELIKLGEKIRGKQFHVKYSSIDEVVQLAKDTNDDIMKKFMYQVHVSLIQGEFDYEDTLNKKCPQVQPTTIENFLLQWWGDKQGQVL</sequence>
<evidence type="ECO:0000313" key="5">
    <source>
        <dbReference type="Proteomes" id="UP000663828"/>
    </source>
</evidence>
<gene>
    <name evidence="4" type="ORF">XAT740_LOCUS46672</name>
</gene>
<evidence type="ECO:0000259" key="3">
    <source>
        <dbReference type="Pfam" id="PF05368"/>
    </source>
</evidence>
<keyword evidence="1" id="KW-0521">NADP</keyword>
<dbReference type="InterPro" id="IPR036291">
    <property type="entry name" value="NAD(P)-bd_dom_sf"/>
</dbReference>
<dbReference type="Pfam" id="PF05368">
    <property type="entry name" value="NmrA"/>
    <property type="match status" value="1"/>
</dbReference>
<accession>A0A816A2S4</accession>
<dbReference type="Gene3D" id="3.90.25.10">
    <property type="entry name" value="UDP-galactose 4-epimerase, domain 1"/>
    <property type="match status" value="1"/>
</dbReference>
<dbReference type="PANTHER" id="PTHR47706:SF4">
    <property type="entry name" value="NMRA-LIKE DOMAIN-CONTAINING PROTEIN"/>
    <property type="match status" value="1"/>
</dbReference>
<comment type="caution">
    <text evidence="4">The sequence shown here is derived from an EMBL/GenBank/DDBJ whole genome shotgun (WGS) entry which is preliminary data.</text>
</comment>
<dbReference type="PANTHER" id="PTHR47706">
    <property type="entry name" value="NMRA-LIKE FAMILY PROTEIN"/>
    <property type="match status" value="1"/>
</dbReference>
<evidence type="ECO:0000256" key="2">
    <source>
        <dbReference type="ARBA" id="ARBA00023002"/>
    </source>
</evidence>
<evidence type="ECO:0000256" key="1">
    <source>
        <dbReference type="ARBA" id="ARBA00022857"/>
    </source>
</evidence>
<reference evidence="4" key="1">
    <citation type="submission" date="2021-02" db="EMBL/GenBank/DDBJ databases">
        <authorList>
            <person name="Nowell W R."/>
        </authorList>
    </citation>
    <scope>NUCLEOTIDE SEQUENCE</scope>
</reference>